<feature type="compositionally biased region" description="Basic and acidic residues" evidence="1">
    <location>
        <begin position="102"/>
        <end position="118"/>
    </location>
</feature>
<accession>A0A9N7MKW7</accession>
<reference evidence="2" key="1">
    <citation type="submission" date="2019-12" db="EMBL/GenBank/DDBJ databases">
        <authorList>
            <person name="Scholes J."/>
        </authorList>
    </citation>
    <scope>NUCLEOTIDE SEQUENCE</scope>
</reference>
<evidence type="ECO:0000256" key="1">
    <source>
        <dbReference type="SAM" id="MobiDB-lite"/>
    </source>
</evidence>
<dbReference type="Proteomes" id="UP001153555">
    <property type="component" value="Unassembled WGS sequence"/>
</dbReference>
<dbReference type="AlphaFoldDB" id="A0A9N7MKW7"/>
<feature type="compositionally biased region" description="Basic and acidic residues" evidence="1">
    <location>
        <begin position="27"/>
        <end position="45"/>
    </location>
</feature>
<feature type="region of interest" description="Disordered" evidence="1">
    <location>
        <begin position="102"/>
        <end position="129"/>
    </location>
</feature>
<protein>
    <submittedName>
        <fullName evidence="2">Uncharacterized protein</fullName>
    </submittedName>
</protein>
<feature type="non-terminal residue" evidence="2">
    <location>
        <position position="1"/>
    </location>
</feature>
<sequence>RRRTHDASDTEVVIEAGGWSGMVNGRTGEKRASGSDAREQADDTRSALGVRRCTAGKRSAGVGRTRWASRGKKTGRAGRVIGNDAGASLDREGIEVLGDSTHAREGVRGQQARAKEDAWSSGARSLRRKGLGERVTCEARARVAAHEK</sequence>
<dbReference type="EMBL" id="CACSLK010003174">
    <property type="protein sequence ID" value="CAA0809147.1"/>
    <property type="molecule type" value="Genomic_DNA"/>
</dbReference>
<gene>
    <name evidence="2" type="ORF">SHERM_11348</name>
</gene>
<proteinExistence type="predicted"/>
<feature type="non-terminal residue" evidence="2">
    <location>
        <position position="148"/>
    </location>
</feature>
<organism evidence="2 3">
    <name type="scientific">Striga hermonthica</name>
    <name type="common">Purple witchweed</name>
    <name type="synonym">Buchnera hermonthica</name>
    <dbReference type="NCBI Taxonomy" id="68872"/>
    <lineage>
        <taxon>Eukaryota</taxon>
        <taxon>Viridiplantae</taxon>
        <taxon>Streptophyta</taxon>
        <taxon>Embryophyta</taxon>
        <taxon>Tracheophyta</taxon>
        <taxon>Spermatophyta</taxon>
        <taxon>Magnoliopsida</taxon>
        <taxon>eudicotyledons</taxon>
        <taxon>Gunneridae</taxon>
        <taxon>Pentapetalae</taxon>
        <taxon>asterids</taxon>
        <taxon>lamiids</taxon>
        <taxon>Lamiales</taxon>
        <taxon>Orobanchaceae</taxon>
        <taxon>Buchnereae</taxon>
        <taxon>Striga</taxon>
    </lineage>
</organism>
<feature type="region of interest" description="Disordered" evidence="1">
    <location>
        <begin position="1"/>
        <end position="84"/>
    </location>
</feature>
<feature type="compositionally biased region" description="Basic residues" evidence="1">
    <location>
        <begin position="67"/>
        <end position="76"/>
    </location>
</feature>
<keyword evidence="3" id="KW-1185">Reference proteome</keyword>
<name>A0A9N7MKW7_STRHE</name>
<evidence type="ECO:0000313" key="3">
    <source>
        <dbReference type="Proteomes" id="UP001153555"/>
    </source>
</evidence>
<evidence type="ECO:0000313" key="2">
    <source>
        <dbReference type="EMBL" id="CAA0809147.1"/>
    </source>
</evidence>
<comment type="caution">
    <text evidence="2">The sequence shown here is derived from an EMBL/GenBank/DDBJ whole genome shotgun (WGS) entry which is preliminary data.</text>
</comment>